<dbReference type="PANTHER" id="PTHR43462">
    <property type="entry name" value="ALANYL-TRNA EDITING PROTEIN"/>
    <property type="match status" value="1"/>
</dbReference>
<dbReference type="Proteomes" id="UP000783390">
    <property type="component" value="Unassembled WGS sequence"/>
</dbReference>
<feature type="coiled-coil region" evidence="5">
    <location>
        <begin position="251"/>
        <end position="285"/>
    </location>
</feature>
<dbReference type="InterPro" id="IPR018163">
    <property type="entry name" value="Thr/Ala-tRNA-synth_IIc_edit"/>
</dbReference>
<evidence type="ECO:0000313" key="7">
    <source>
        <dbReference type="EMBL" id="MBP1888996.1"/>
    </source>
</evidence>
<dbReference type="Pfam" id="PF02272">
    <property type="entry name" value="DHHA1"/>
    <property type="match status" value="1"/>
</dbReference>
<evidence type="ECO:0000256" key="5">
    <source>
        <dbReference type="SAM" id="Coils"/>
    </source>
</evidence>
<dbReference type="RefSeq" id="WP_209795709.1">
    <property type="nucleotide sequence ID" value="NZ_JAGGJZ010000001.1"/>
</dbReference>
<evidence type="ECO:0000256" key="4">
    <source>
        <dbReference type="ARBA" id="ARBA00022833"/>
    </source>
</evidence>
<keyword evidence="4" id="KW-0862">Zinc</keyword>
<accession>A0ABS4EYB9</accession>
<dbReference type="SUPFAM" id="SSF55186">
    <property type="entry name" value="ThrRS/AlaRS common domain"/>
    <property type="match status" value="1"/>
</dbReference>
<dbReference type="GO" id="GO:0004813">
    <property type="term" value="F:alanine-tRNA ligase activity"/>
    <property type="evidence" value="ECO:0007669"/>
    <property type="project" value="UniProtKB-EC"/>
</dbReference>
<evidence type="ECO:0000256" key="2">
    <source>
        <dbReference type="ARBA" id="ARBA00004496"/>
    </source>
</evidence>
<dbReference type="InterPro" id="IPR051335">
    <property type="entry name" value="Alanyl-tRNA_Editing_Enzymes"/>
</dbReference>
<dbReference type="Gene3D" id="3.30.980.10">
    <property type="entry name" value="Threonyl-trna Synthetase, Chain A, domain 2"/>
    <property type="match status" value="1"/>
</dbReference>
<dbReference type="EMBL" id="JAGGJZ010000001">
    <property type="protein sequence ID" value="MBP1888996.1"/>
    <property type="molecule type" value="Genomic_DNA"/>
</dbReference>
<dbReference type="InterPro" id="IPR012947">
    <property type="entry name" value="tRNA_SAD"/>
</dbReference>
<dbReference type="Gene3D" id="2.40.30.130">
    <property type="match status" value="1"/>
</dbReference>
<evidence type="ECO:0000313" key="8">
    <source>
        <dbReference type="Proteomes" id="UP000783390"/>
    </source>
</evidence>
<comment type="caution">
    <text evidence="7">The sequence shown here is derived from an EMBL/GenBank/DDBJ whole genome shotgun (WGS) entry which is preliminary data.</text>
</comment>
<keyword evidence="3" id="KW-0479">Metal-binding</keyword>
<evidence type="ECO:0000256" key="3">
    <source>
        <dbReference type="ARBA" id="ARBA00022723"/>
    </source>
</evidence>
<dbReference type="InterPro" id="IPR018165">
    <property type="entry name" value="Ala-tRNA-synth_IIc_core"/>
</dbReference>
<protein>
    <submittedName>
        <fullName evidence="7">Alanyl-tRNA synthetase</fullName>
        <ecNumber evidence="7">6.1.1.7</ecNumber>
    </submittedName>
</protein>
<evidence type="ECO:0000256" key="1">
    <source>
        <dbReference type="ARBA" id="ARBA00001947"/>
    </source>
</evidence>
<dbReference type="PANTHER" id="PTHR43462:SF1">
    <property type="entry name" value="ALANYL-TRNA EDITING PROTEIN AARSD1"/>
    <property type="match status" value="1"/>
</dbReference>
<evidence type="ECO:0000259" key="6">
    <source>
        <dbReference type="PROSITE" id="PS50860"/>
    </source>
</evidence>
<keyword evidence="7" id="KW-0436">Ligase</keyword>
<proteinExistence type="predicted"/>
<gene>
    <name evidence="7" type="ORF">J2Z53_000575</name>
</gene>
<keyword evidence="5" id="KW-0175">Coiled coil</keyword>
<dbReference type="Gene3D" id="3.10.310.40">
    <property type="match status" value="1"/>
</dbReference>
<dbReference type="SUPFAM" id="SSF50447">
    <property type="entry name" value="Translation proteins"/>
    <property type="match status" value="1"/>
</dbReference>
<comment type="subcellular location">
    <subcellularLocation>
        <location evidence="2">Cytoplasm</location>
    </subcellularLocation>
</comment>
<name>A0ABS4EYB9_9CLOT</name>
<dbReference type="PROSITE" id="PS50860">
    <property type="entry name" value="AA_TRNA_LIGASE_II_ALA"/>
    <property type="match status" value="1"/>
</dbReference>
<sequence>MEKLYYIDQYIKEFTAEIEEILEKNDGFHVALNKTAFFPGGGGQPSDLGMIGEHKVKEVYEKDGIVYHVVSKKPIKIHKVKCKIDWDRRFDYMQQHLSQHVLSGCFFKLFNHNTAGIHLGKEKSTIDIVGDVTEEQIREAEIYANENIFNNLKVNFLFPEKRELKKMGLRRALPNTNEKIRVVEIEGLDINACCGIHPSNTIELQCIKLLRHERHKGNTRIEYLGGRRAINDYFEKSDFSKKICKFLNCNENEAINSINNLSEELKKSNNENKILNIELSSYKIKELIENATKVSDVSIIKEIYDGKDIKYVSKLAASITENPKVVVLIAVKNKDKANLIFASSKDVKEVNMNNLLKDSITLIDGRGGGSENLAQGGGKNNNNLQSLLDYSFKKVKESLV</sequence>
<dbReference type="SMART" id="SM00863">
    <property type="entry name" value="tRNA_SAD"/>
    <property type="match status" value="1"/>
</dbReference>
<dbReference type="EC" id="6.1.1.7" evidence="7"/>
<dbReference type="InterPro" id="IPR003156">
    <property type="entry name" value="DHHA1_dom"/>
</dbReference>
<organism evidence="7 8">
    <name type="scientific">Clostridium moniliforme</name>
    <dbReference type="NCBI Taxonomy" id="39489"/>
    <lineage>
        <taxon>Bacteria</taxon>
        <taxon>Bacillati</taxon>
        <taxon>Bacillota</taxon>
        <taxon>Clostridia</taxon>
        <taxon>Eubacteriales</taxon>
        <taxon>Clostridiaceae</taxon>
        <taxon>Clostridium</taxon>
    </lineage>
</organism>
<reference evidence="7 8" key="1">
    <citation type="submission" date="2021-03" db="EMBL/GenBank/DDBJ databases">
        <title>Genomic Encyclopedia of Type Strains, Phase IV (KMG-IV): sequencing the most valuable type-strain genomes for metagenomic binning, comparative biology and taxonomic classification.</title>
        <authorList>
            <person name="Goeker M."/>
        </authorList>
    </citation>
    <scope>NUCLEOTIDE SEQUENCE [LARGE SCALE GENOMIC DNA]</scope>
    <source>
        <strain evidence="7 8">DSM 3984</strain>
    </source>
</reference>
<feature type="domain" description="Alanyl-transfer RNA synthetases family profile" evidence="6">
    <location>
        <begin position="1"/>
        <end position="235"/>
    </location>
</feature>
<dbReference type="Pfam" id="PF07973">
    <property type="entry name" value="tRNA_SAD"/>
    <property type="match status" value="1"/>
</dbReference>
<dbReference type="InterPro" id="IPR009000">
    <property type="entry name" value="Transl_B-barrel_sf"/>
</dbReference>
<comment type="cofactor">
    <cofactor evidence="1">
        <name>Zn(2+)</name>
        <dbReference type="ChEBI" id="CHEBI:29105"/>
    </cofactor>
</comment>
<keyword evidence="8" id="KW-1185">Reference proteome</keyword>